<proteinExistence type="inferred from homology"/>
<dbReference type="Pfam" id="PF02384">
    <property type="entry name" value="N6_Mtase"/>
    <property type="match status" value="1"/>
</dbReference>
<feature type="region of interest" description="Disordered" evidence="2">
    <location>
        <begin position="234"/>
        <end position="273"/>
    </location>
</feature>
<keyword evidence="5" id="KW-1185">Reference proteome</keyword>
<evidence type="ECO:0000256" key="2">
    <source>
        <dbReference type="SAM" id="MobiDB-lite"/>
    </source>
</evidence>
<comment type="similarity">
    <text evidence="1">Belongs to the N(4)/N(6)-methyltransferase family.</text>
</comment>
<dbReference type="Gene3D" id="3.40.50.150">
    <property type="entry name" value="Vaccinia Virus protein VP39"/>
    <property type="match status" value="1"/>
</dbReference>
<dbReference type="InterPro" id="IPR003356">
    <property type="entry name" value="DNA_methylase_A-5"/>
</dbReference>
<evidence type="ECO:0000313" key="5">
    <source>
        <dbReference type="Proteomes" id="UP001202180"/>
    </source>
</evidence>
<name>A0ABT0HL50_9BACT</name>
<protein>
    <submittedName>
        <fullName evidence="4">SAM-dependent methyltransferase</fullName>
    </submittedName>
</protein>
<sequence length="273" mass="31124">MPKSTDVPHELRPLNKIFSENDYRWDCAEAFRDWVDFLTESFMPVRQGIYEQLKKRYGDLDWFVRMTQEWVRLQSQQIVGDNDWYDSLGTYYEILASQSKRQILGQLFTPPSLVDMMTAIQGADQSLTDKGQLVNDPCSGSGRMLLAFHAKAPGNFQFGADLDSICAKMTAVNMCIHGCVGQAVCMDSLQPDEWRFGYHINRYLNRGGGPSIEPMTGREECHSWKLWQKEKAEWAEKNKTQPDLPPPIPAAAQASALTPQQKRAEKMGQMSLF</sequence>
<evidence type="ECO:0000313" key="4">
    <source>
        <dbReference type="EMBL" id="MCK8492900.1"/>
    </source>
</evidence>
<gene>
    <name evidence="4" type="ORF">M0L20_13615</name>
</gene>
<dbReference type="InterPro" id="IPR052916">
    <property type="entry name" value="Type-I_RE_MTase_Subunit"/>
</dbReference>
<keyword evidence="4" id="KW-0489">Methyltransferase</keyword>
<comment type="caution">
    <text evidence="4">The sequence shown here is derived from an EMBL/GenBank/DDBJ whole genome shotgun (WGS) entry which is preliminary data.</text>
</comment>
<evidence type="ECO:0000256" key="1">
    <source>
        <dbReference type="ARBA" id="ARBA00006594"/>
    </source>
</evidence>
<evidence type="ECO:0000259" key="3">
    <source>
        <dbReference type="Pfam" id="PF02384"/>
    </source>
</evidence>
<organism evidence="4 5">
    <name type="scientific">Spirosoma liriopis</name>
    <dbReference type="NCBI Taxonomy" id="2937440"/>
    <lineage>
        <taxon>Bacteria</taxon>
        <taxon>Pseudomonadati</taxon>
        <taxon>Bacteroidota</taxon>
        <taxon>Cytophagia</taxon>
        <taxon>Cytophagales</taxon>
        <taxon>Cytophagaceae</taxon>
        <taxon>Spirosoma</taxon>
    </lineage>
</organism>
<accession>A0ABT0HL50</accession>
<keyword evidence="4" id="KW-0808">Transferase</keyword>
<reference evidence="4 5" key="1">
    <citation type="submission" date="2022-04" db="EMBL/GenBank/DDBJ databases">
        <title>Spirosoma sp. strain RP8 genome sequencing and assembly.</title>
        <authorList>
            <person name="Jung Y."/>
        </authorList>
    </citation>
    <scope>NUCLEOTIDE SEQUENCE [LARGE SCALE GENOMIC DNA]</scope>
    <source>
        <strain evidence="4 5">RP8</strain>
    </source>
</reference>
<dbReference type="Proteomes" id="UP001202180">
    <property type="component" value="Unassembled WGS sequence"/>
</dbReference>
<dbReference type="GO" id="GO:0032259">
    <property type="term" value="P:methylation"/>
    <property type="evidence" value="ECO:0007669"/>
    <property type="project" value="UniProtKB-KW"/>
</dbReference>
<dbReference type="RefSeq" id="WP_248477491.1">
    <property type="nucleotide sequence ID" value="NZ_JALPRF010000002.1"/>
</dbReference>
<dbReference type="GO" id="GO:0008168">
    <property type="term" value="F:methyltransferase activity"/>
    <property type="evidence" value="ECO:0007669"/>
    <property type="project" value="UniProtKB-KW"/>
</dbReference>
<feature type="domain" description="DNA methylase adenine-specific" evidence="3">
    <location>
        <begin position="85"/>
        <end position="193"/>
    </location>
</feature>
<dbReference type="PANTHER" id="PTHR42998">
    <property type="entry name" value="TYPE I RESTRICTION ENZYME HINDVIIP M PROTEIN-RELATED"/>
    <property type="match status" value="1"/>
</dbReference>
<dbReference type="InterPro" id="IPR029063">
    <property type="entry name" value="SAM-dependent_MTases_sf"/>
</dbReference>
<dbReference type="SUPFAM" id="SSF53335">
    <property type="entry name" value="S-adenosyl-L-methionine-dependent methyltransferases"/>
    <property type="match status" value="1"/>
</dbReference>
<dbReference type="PANTHER" id="PTHR42998:SF1">
    <property type="entry name" value="TYPE I RESTRICTION ENZYME HINDI METHYLASE SUBUNIT"/>
    <property type="match status" value="1"/>
</dbReference>
<feature type="compositionally biased region" description="Low complexity" evidence="2">
    <location>
        <begin position="250"/>
        <end position="261"/>
    </location>
</feature>
<dbReference type="EMBL" id="JALPRF010000002">
    <property type="protein sequence ID" value="MCK8492900.1"/>
    <property type="molecule type" value="Genomic_DNA"/>
</dbReference>